<gene>
    <name evidence="1" type="ORF">C8F04DRAFT_1309499</name>
</gene>
<accession>A0AAD6XCZ9</accession>
<organism evidence="1 2">
    <name type="scientific">Mycena alexandri</name>
    <dbReference type="NCBI Taxonomy" id="1745969"/>
    <lineage>
        <taxon>Eukaryota</taxon>
        <taxon>Fungi</taxon>
        <taxon>Dikarya</taxon>
        <taxon>Basidiomycota</taxon>
        <taxon>Agaricomycotina</taxon>
        <taxon>Agaricomycetes</taxon>
        <taxon>Agaricomycetidae</taxon>
        <taxon>Agaricales</taxon>
        <taxon>Marasmiineae</taxon>
        <taxon>Mycenaceae</taxon>
        <taxon>Mycena</taxon>
    </lineage>
</organism>
<reference evidence="1" key="1">
    <citation type="submission" date="2023-03" db="EMBL/GenBank/DDBJ databases">
        <title>Massive genome expansion in bonnet fungi (Mycena s.s.) driven by repeated elements and novel gene families across ecological guilds.</title>
        <authorList>
            <consortium name="Lawrence Berkeley National Laboratory"/>
            <person name="Harder C.B."/>
            <person name="Miyauchi S."/>
            <person name="Viragh M."/>
            <person name="Kuo A."/>
            <person name="Thoen E."/>
            <person name="Andreopoulos B."/>
            <person name="Lu D."/>
            <person name="Skrede I."/>
            <person name="Drula E."/>
            <person name="Henrissat B."/>
            <person name="Morin E."/>
            <person name="Kohler A."/>
            <person name="Barry K."/>
            <person name="LaButti K."/>
            <person name="Morin E."/>
            <person name="Salamov A."/>
            <person name="Lipzen A."/>
            <person name="Mereny Z."/>
            <person name="Hegedus B."/>
            <person name="Baldrian P."/>
            <person name="Stursova M."/>
            <person name="Weitz H."/>
            <person name="Taylor A."/>
            <person name="Grigoriev I.V."/>
            <person name="Nagy L.G."/>
            <person name="Martin F."/>
            <person name="Kauserud H."/>
        </authorList>
    </citation>
    <scope>NUCLEOTIDE SEQUENCE</scope>
    <source>
        <strain evidence="1">CBHHK200</strain>
    </source>
</reference>
<sequence>MGLVGDGPRSPDFQFFCSNAQLHAFENSALVAPIDDSVDRWNSWGILPTVTSELLLGTLTSCPQLRFCKLRVVDTSIMLQDHPMLELPFLHTFELDYGGSVTSTFAILLRHLSLPSLRTFTLHGSVPQIGEQPPFLVDFFALWTQLEMFEIQSEIFSNSFLVESLRSLPAGVRRLTIHDSSRGFYSVTDDALAGLSAPALQEFVITHGNLISDAALLRFITARMSEDHFELRRIEVHFCRTRVNAT</sequence>
<dbReference type="Gene3D" id="3.80.10.10">
    <property type="entry name" value="Ribonuclease Inhibitor"/>
    <property type="match status" value="1"/>
</dbReference>
<protein>
    <submittedName>
        <fullName evidence="1">Uncharacterized protein</fullName>
    </submittedName>
</protein>
<dbReference type="EMBL" id="JARJCM010000020">
    <property type="protein sequence ID" value="KAJ7040749.1"/>
    <property type="molecule type" value="Genomic_DNA"/>
</dbReference>
<comment type="caution">
    <text evidence="1">The sequence shown here is derived from an EMBL/GenBank/DDBJ whole genome shotgun (WGS) entry which is preliminary data.</text>
</comment>
<dbReference type="InterPro" id="IPR032675">
    <property type="entry name" value="LRR_dom_sf"/>
</dbReference>
<evidence type="ECO:0000313" key="2">
    <source>
        <dbReference type="Proteomes" id="UP001218188"/>
    </source>
</evidence>
<dbReference type="Proteomes" id="UP001218188">
    <property type="component" value="Unassembled WGS sequence"/>
</dbReference>
<keyword evidence="2" id="KW-1185">Reference proteome</keyword>
<name>A0AAD6XCZ9_9AGAR</name>
<proteinExistence type="predicted"/>
<dbReference type="AlphaFoldDB" id="A0AAD6XCZ9"/>
<evidence type="ECO:0000313" key="1">
    <source>
        <dbReference type="EMBL" id="KAJ7040749.1"/>
    </source>
</evidence>